<dbReference type="OrthoDB" id="10594565at2759"/>
<accession>A0A1Y1VYW8</accession>
<evidence type="ECO:0000256" key="1">
    <source>
        <dbReference type="SAM" id="MobiDB-lite"/>
    </source>
</evidence>
<feature type="region of interest" description="Disordered" evidence="1">
    <location>
        <begin position="1"/>
        <end position="32"/>
    </location>
</feature>
<name>A0A1Y1VYW8_9FUNG</name>
<dbReference type="EMBL" id="MCFD01000015">
    <property type="protein sequence ID" value="ORX66459.1"/>
    <property type="molecule type" value="Genomic_DNA"/>
</dbReference>
<dbReference type="Proteomes" id="UP000193922">
    <property type="component" value="Unassembled WGS sequence"/>
</dbReference>
<keyword evidence="3" id="KW-1185">Reference proteome</keyword>
<evidence type="ECO:0000313" key="2">
    <source>
        <dbReference type="EMBL" id="ORX66459.1"/>
    </source>
</evidence>
<feature type="region of interest" description="Disordered" evidence="1">
    <location>
        <begin position="111"/>
        <end position="152"/>
    </location>
</feature>
<dbReference type="AlphaFoldDB" id="A0A1Y1VYW8"/>
<sequence length="303" mass="33872">MVLGTQHTDLSAPCDASQSRNAKRQRTEQPTQYSVSLQEVSGAITHMLNADTSMSMGYISQWNEQLMSLVCSFQNRIDDMSAAPEPTESQPISTRVSQLYVAPPGLASETIGTLAQSDPDSSTTTSPAASPSDDSSRHIPISQRLGSRVTETASPLAKTRVVVTKSGLRSTTCESDYKHRVRRIYTMGLMRPRDTSMRQYLADHGIDSTCVMYSHHIAYTVNEFIVRVKYVPTLCRALDRIEGVAVLRFFDPLNPDHRGLSYEQRQSFPILYRNCVKGRYDTAITARRGFIEYALDYLKEIGI</sequence>
<organism evidence="2 3">
    <name type="scientific">Linderina pennispora</name>
    <dbReference type="NCBI Taxonomy" id="61395"/>
    <lineage>
        <taxon>Eukaryota</taxon>
        <taxon>Fungi</taxon>
        <taxon>Fungi incertae sedis</taxon>
        <taxon>Zoopagomycota</taxon>
        <taxon>Kickxellomycotina</taxon>
        <taxon>Kickxellomycetes</taxon>
        <taxon>Kickxellales</taxon>
        <taxon>Kickxellaceae</taxon>
        <taxon>Linderina</taxon>
    </lineage>
</organism>
<protein>
    <submittedName>
        <fullName evidence="2">Uncharacterized protein</fullName>
    </submittedName>
</protein>
<gene>
    <name evidence="2" type="ORF">DL89DRAFT_260108</name>
</gene>
<reference evidence="2 3" key="1">
    <citation type="submission" date="2016-07" db="EMBL/GenBank/DDBJ databases">
        <title>Pervasive Adenine N6-methylation of Active Genes in Fungi.</title>
        <authorList>
            <consortium name="DOE Joint Genome Institute"/>
            <person name="Mondo S.J."/>
            <person name="Dannebaum R.O."/>
            <person name="Kuo R.C."/>
            <person name="Labutti K."/>
            <person name="Haridas S."/>
            <person name="Kuo A."/>
            <person name="Salamov A."/>
            <person name="Ahrendt S.R."/>
            <person name="Lipzen A."/>
            <person name="Sullivan W."/>
            <person name="Andreopoulos W.B."/>
            <person name="Clum A."/>
            <person name="Lindquist E."/>
            <person name="Daum C."/>
            <person name="Ramamoorthy G.K."/>
            <person name="Gryganskyi A."/>
            <person name="Culley D."/>
            <person name="Magnuson J.K."/>
            <person name="James T.Y."/>
            <person name="O'Malley M.A."/>
            <person name="Stajich J.E."/>
            <person name="Spatafora J.W."/>
            <person name="Visel A."/>
            <person name="Grigoriev I.V."/>
        </authorList>
    </citation>
    <scope>NUCLEOTIDE SEQUENCE [LARGE SCALE GENOMIC DNA]</scope>
    <source>
        <strain evidence="2 3">ATCC 12442</strain>
    </source>
</reference>
<evidence type="ECO:0000313" key="3">
    <source>
        <dbReference type="Proteomes" id="UP000193922"/>
    </source>
</evidence>
<proteinExistence type="predicted"/>
<dbReference type="GeneID" id="63802401"/>
<dbReference type="RefSeq" id="XP_040740447.1">
    <property type="nucleotide sequence ID" value="XM_040885753.1"/>
</dbReference>
<comment type="caution">
    <text evidence="2">The sequence shown here is derived from an EMBL/GenBank/DDBJ whole genome shotgun (WGS) entry which is preliminary data.</text>
</comment>
<feature type="compositionally biased region" description="Low complexity" evidence="1">
    <location>
        <begin position="117"/>
        <end position="133"/>
    </location>
</feature>